<keyword evidence="2" id="KW-1185">Reference proteome</keyword>
<evidence type="ECO:0000313" key="1">
    <source>
        <dbReference type="EMBL" id="MBN7774448.1"/>
    </source>
</evidence>
<evidence type="ECO:0000313" key="2">
    <source>
        <dbReference type="Proteomes" id="UP000664545"/>
    </source>
</evidence>
<proteinExistence type="predicted"/>
<comment type="caution">
    <text evidence="1">The sequence shown here is derived from an EMBL/GenBank/DDBJ whole genome shotgun (WGS) entry which is preliminary data.</text>
</comment>
<accession>A0A939IKA7</accession>
<dbReference type="EMBL" id="JAFJZZ010000009">
    <property type="protein sequence ID" value="MBN7774448.1"/>
    <property type="molecule type" value="Genomic_DNA"/>
</dbReference>
<dbReference type="RefSeq" id="WP_206583288.1">
    <property type="nucleotide sequence ID" value="NZ_JAFJZZ010000009.1"/>
</dbReference>
<dbReference type="Proteomes" id="UP000664545">
    <property type="component" value="Unassembled WGS sequence"/>
</dbReference>
<name>A0A939IKA7_CLOAM</name>
<sequence>MKDIEELEKKSEKILTLDENTILTPAARDLAKERGFTVMDENANNHPQKGREKIFLNKTVIPSPSQAIGQLF</sequence>
<protein>
    <submittedName>
        <fullName evidence="1">Uncharacterized protein</fullName>
    </submittedName>
</protein>
<organism evidence="1 2">
    <name type="scientific">Clostridium aminobutyricum</name>
    <dbReference type="NCBI Taxonomy" id="33953"/>
    <lineage>
        <taxon>Bacteria</taxon>
        <taxon>Bacillati</taxon>
        <taxon>Bacillota</taxon>
        <taxon>Clostridia</taxon>
        <taxon>Eubacteriales</taxon>
        <taxon>Clostridiaceae</taxon>
        <taxon>Clostridium</taxon>
    </lineage>
</organism>
<dbReference type="AlphaFoldDB" id="A0A939IKA7"/>
<gene>
    <name evidence="1" type="ORF">JYB65_13860</name>
</gene>
<reference evidence="1" key="1">
    <citation type="submission" date="2021-02" db="EMBL/GenBank/DDBJ databases">
        <title>Abyssanaerobacter marinus gen.nov., sp., nov, anaerobic bacterium isolated from the Onnuri vent field of Indian Ocean and suggestion of Mogibacteriaceae fam. nov., and proposal of reclassification of ambiguous this family's genus member.</title>
        <authorList>
            <person name="Kim Y.J."/>
            <person name="Yang J.-A."/>
        </authorList>
    </citation>
    <scope>NUCLEOTIDE SEQUENCE</scope>
    <source>
        <strain evidence="1">DSM 2634</strain>
    </source>
</reference>